<dbReference type="RefSeq" id="WP_136535129.1">
    <property type="nucleotide sequence ID" value="NZ_STGY01000054.1"/>
</dbReference>
<evidence type="ECO:0000313" key="2">
    <source>
        <dbReference type="Proteomes" id="UP000308760"/>
    </source>
</evidence>
<dbReference type="OrthoDB" id="4981820at2"/>
<dbReference type="EMBL" id="STGY01000054">
    <property type="protein sequence ID" value="THV40933.1"/>
    <property type="molecule type" value="Genomic_DNA"/>
</dbReference>
<proteinExistence type="predicted"/>
<protein>
    <submittedName>
        <fullName evidence="1">Uncharacterized protein</fullName>
    </submittedName>
</protein>
<organism evidence="1 2">
    <name type="scientific">Glycomyces buryatensis</name>
    <dbReference type="NCBI Taxonomy" id="2570927"/>
    <lineage>
        <taxon>Bacteria</taxon>
        <taxon>Bacillati</taxon>
        <taxon>Actinomycetota</taxon>
        <taxon>Actinomycetes</taxon>
        <taxon>Glycomycetales</taxon>
        <taxon>Glycomycetaceae</taxon>
        <taxon>Glycomyces</taxon>
    </lineage>
</organism>
<dbReference type="AlphaFoldDB" id="A0A4S8Q926"/>
<reference evidence="1 2" key="2">
    <citation type="submission" date="2019-05" db="EMBL/GenBank/DDBJ databases">
        <title>Glycomyces buryatensis sp. nov.</title>
        <authorList>
            <person name="Nikitina E."/>
        </authorList>
    </citation>
    <scope>NUCLEOTIDE SEQUENCE [LARGE SCALE GENOMIC DNA]</scope>
    <source>
        <strain evidence="1 2">18</strain>
    </source>
</reference>
<dbReference type="Proteomes" id="UP000308760">
    <property type="component" value="Unassembled WGS sequence"/>
</dbReference>
<gene>
    <name evidence="1" type="ORF">FAB82_13875</name>
</gene>
<keyword evidence="2" id="KW-1185">Reference proteome</keyword>
<reference evidence="2" key="1">
    <citation type="submission" date="2019-04" db="EMBL/GenBank/DDBJ databases">
        <title>Nocardioides xinjiangensis sp. nov.</title>
        <authorList>
            <person name="Liu S."/>
        </authorList>
    </citation>
    <scope>NUCLEOTIDE SEQUENCE [LARGE SCALE GENOMIC DNA]</scope>
    <source>
        <strain evidence="2">18</strain>
    </source>
</reference>
<comment type="caution">
    <text evidence="1">The sequence shown here is derived from an EMBL/GenBank/DDBJ whole genome shotgun (WGS) entry which is preliminary data.</text>
</comment>
<evidence type="ECO:0000313" key="1">
    <source>
        <dbReference type="EMBL" id="THV40933.1"/>
    </source>
</evidence>
<accession>A0A4S8Q926</accession>
<name>A0A4S8Q926_9ACTN</name>
<sequence length="157" mass="17435">MPAPVQNADGSWTIHMRSQSDWNGQDFQTKADHLQQLGKDGKLEMTVGEKVSRSSHHTRDWRTNAEEEILNTSADQAEVNRRIATLDSQQIDHLHELQLGGKDGASNLWALDAATNHGMGGQINGQLQQIQTIAKNDPNFKDGDKIPIKIEILPPKP</sequence>